<name>A0A1F5FAR3_9BACT</name>
<dbReference type="PANTHER" id="PTHR47829">
    <property type="entry name" value="HYDROLASE, PUTATIVE (AFU_ORTHOLOGUE AFUA_1G12880)-RELATED"/>
    <property type="match status" value="1"/>
</dbReference>
<dbReference type="InterPro" id="IPR036412">
    <property type="entry name" value="HAD-like_sf"/>
</dbReference>
<protein>
    <recommendedName>
        <fullName evidence="3">Haloacid dehalogenase</fullName>
    </recommendedName>
</protein>
<proteinExistence type="predicted"/>
<dbReference type="Proteomes" id="UP000176191">
    <property type="component" value="Unassembled WGS sequence"/>
</dbReference>
<evidence type="ECO:0000313" key="2">
    <source>
        <dbReference type="Proteomes" id="UP000176191"/>
    </source>
</evidence>
<dbReference type="PANTHER" id="PTHR47829:SF1">
    <property type="entry name" value="HAD FAMILY PHOSPHATASE"/>
    <property type="match status" value="1"/>
</dbReference>
<dbReference type="SUPFAM" id="SSF56784">
    <property type="entry name" value="HAD-like"/>
    <property type="match status" value="1"/>
</dbReference>
<comment type="caution">
    <text evidence="1">The sequence shown here is derived from an EMBL/GenBank/DDBJ whole genome shotgun (WGS) entry which is preliminary data.</text>
</comment>
<dbReference type="NCBIfam" id="TIGR01509">
    <property type="entry name" value="HAD-SF-IA-v3"/>
    <property type="match status" value="1"/>
</dbReference>
<evidence type="ECO:0008006" key="3">
    <source>
        <dbReference type="Google" id="ProtNLM"/>
    </source>
</evidence>
<dbReference type="Pfam" id="PF00702">
    <property type="entry name" value="Hydrolase"/>
    <property type="match status" value="1"/>
</dbReference>
<evidence type="ECO:0000313" key="1">
    <source>
        <dbReference type="EMBL" id="OGD76736.1"/>
    </source>
</evidence>
<dbReference type="EMBL" id="MFAK01000001">
    <property type="protein sequence ID" value="OGD76736.1"/>
    <property type="molecule type" value="Genomic_DNA"/>
</dbReference>
<accession>A0A1F5FAR3</accession>
<sequence length="210" mass="24138">MNKISFVYFDVGGVVIQDYSDTNKWEVMKSELGATGDLSHRFEVIFRQYNDRLIMGSITVDDLLKIIAKDLHLSIPPDFSMLDYFVDHFDKNTYIWPIIKQAQTRTKIGLLTDQYSGMLDQIKAKKLLPPVDWDVIVDSSVEKVKKPMLEIYSLASIKANVQPSEILFIDNSQTNIDSAKRAGWQTYLYDSSDYKKSSQKLAQFFHFSGI</sequence>
<dbReference type="InterPro" id="IPR006439">
    <property type="entry name" value="HAD-SF_hydro_IA"/>
</dbReference>
<dbReference type="InterPro" id="IPR023214">
    <property type="entry name" value="HAD_sf"/>
</dbReference>
<gene>
    <name evidence="1" type="ORF">A2228_01080</name>
</gene>
<dbReference type="Gene3D" id="3.40.50.1000">
    <property type="entry name" value="HAD superfamily/HAD-like"/>
    <property type="match status" value="1"/>
</dbReference>
<organism evidence="1 2">
    <name type="scientific">Candidatus Collierbacteria bacterium RIFOXYA2_FULL_46_10</name>
    <dbReference type="NCBI Taxonomy" id="1817726"/>
    <lineage>
        <taxon>Bacteria</taxon>
        <taxon>Candidatus Collieribacteriota</taxon>
    </lineage>
</organism>
<dbReference type="InterPro" id="IPR052898">
    <property type="entry name" value="ACAD10-like"/>
</dbReference>
<dbReference type="AlphaFoldDB" id="A0A1F5FAR3"/>
<reference evidence="1 2" key="1">
    <citation type="journal article" date="2016" name="Nat. Commun.">
        <title>Thousands of microbial genomes shed light on interconnected biogeochemical processes in an aquifer system.</title>
        <authorList>
            <person name="Anantharaman K."/>
            <person name="Brown C.T."/>
            <person name="Hug L.A."/>
            <person name="Sharon I."/>
            <person name="Castelle C.J."/>
            <person name="Probst A.J."/>
            <person name="Thomas B.C."/>
            <person name="Singh A."/>
            <person name="Wilkins M.J."/>
            <person name="Karaoz U."/>
            <person name="Brodie E.L."/>
            <person name="Williams K.H."/>
            <person name="Hubbard S.S."/>
            <person name="Banfield J.F."/>
        </authorList>
    </citation>
    <scope>NUCLEOTIDE SEQUENCE [LARGE SCALE GENOMIC DNA]</scope>
</reference>